<dbReference type="SUPFAM" id="SSF55797">
    <property type="entry name" value="PR-1-like"/>
    <property type="match status" value="1"/>
</dbReference>
<evidence type="ECO:0000256" key="2">
    <source>
        <dbReference type="SAM" id="SignalP"/>
    </source>
</evidence>
<feature type="domain" description="SCP" evidence="3">
    <location>
        <begin position="144"/>
        <end position="256"/>
    </location>
</feature>
<dbReference type="RefSeq" id="WP_148949183.1">
    <property type="nucleotide sequence ID" value="NZ_VTES01000001.1"/>
</dbReference>
<accession>A0A5D4STN1</accession>
<evidence type="ECO:0000256" key="1">
    <source>
        <dbReference type="SAM" id="MobiDB-lite"/>
    </source>
</evidence>
<keyword evidence="2" id="KW-0732">Signal</keyword>
<feature type="chain" id="PRO_5038490666" evidence="2">
    <location>
        <begin position="24"/>
        <end position="259"/>
    </location>
</feature>
<dbReference type="EMBL" id="VTES01000001">
    <property type="protein sequence ID" value="TYS66725.1"/>
    <property type="molecule type" value="Genomic_DNA"/>
</dbReference>
<reference evidence="4 5" key="1">
    <citation type="submission" date="2019-08" db="EMBL/GenBank/DDBJ databases">
        <title>Bacillus genomes from the desert of Cuatro Cienegas, Coahuila.</title>
        <authorList>
            <person name="Olmedo-Alvarez G."/>
        </authorList>
    </citation>
    <scope>NUCLEOTIDE SEQUENCE [LARGE SCALE GENOMIC DNA]</scope>
    <source>
        <strain evidence="4 5">CH37_1T</strain>
    </source>
</reference>
<evidence type="ECO:0000313" key="4">
    <source>
        <dbReference type="EMBL" id="TYS66725.1"/>
    </source>
</evidence>
<organism evidence="4 5">
    <name type="scientific">Bacillus infantis</name>
    <dbReference type="NCBI Taxonomy" id="324767"/>
    <lineage>
        <taxon>Bacteria</taxon>
        <taxon>Bacillati</taxon>
        <taxon>Bacillota</taxon>
        <taxon>Bacilli</taxon>
        <taxon>Bacillales</taxon>
        <taxon>Bacillaceae</taxon>
        <taxon>Bacillus</taxon>
    </lineage>
</organism>
<dbReference type="PANTHER" id="PTHR31157:SF1">
    <property type="entry name" value="SCP DOMAIN-CONTAINING PROTEIN"/>
    <property type="match status" value="1"/>
</dbReference>
<dbReference type="InterPro" id="IPR035940">
    <property type="entry name" value="CAP_sf"/>
</dbReference>
<dbReference type="NCBIfam" id="TIGR02909">
    <property type="entry name" value="spore_YkwD"/>
    <property type="match status" value="1"/>
</dbReference>
<name>A0A5D4STN1_9BACI</name>
<sequence>MNKKVIFSVAAAAALLVSPGLNKADAASNCPTPQQVKVNYSGNLNNEQINSLLQKYMKQYNINWESVQVNKQPAKAEQPKQEAPAPAKTEQPKQETPAPAKAEQPKQEAPAPAPAPAKQPAPAEQPKAAPSASQVSAFEQKVVELTNQERAKNGVPALKLDTELSKVAREKSNDMKTKGYFDHNSPTYGSPFDMMKKFGISYRTAGENIAMGQRSPEEVVKAWMNSEGHRKNIMNANFTHIGVGHVAEGNYWTQMFIGK</sequence>
<feature type="signal peptide" evidence="2">
    <location>
        <begin position="1"/>
        <end position="23"/>
    </location>
</feature>
<comment type="caution">
    <text evidence="4">The sequence shown here is derived from an EMBL/GenBank/DDBJ whole genome shotgun (WGS) entry which is preliminary data.</text>
</comment>
<feature type="compositionally biased region" description="Low complexity" evidence="1">
    <location>
        <begin position="71"/>
        <end position="88"/>
    </location>
</feature>
<feature type="region of interest" description="Disordered" evidence="1">
    <location>
        <begin position="71"/>
        <end position="135"/>
    </location>
</feature>
<proteinExistence type="predicted"/>
<evidence type="ECO:0000259" key="3">
    <source>
        <dbReference type="Pfam" id="PF00188"/>
    </source>
</evidence>
<dbReference type="Pfam" id="PF00188">
    <property type="entry name" value="CAP"/>
    <property type="match status" value="1"/>
</dbReference>
<dbReference type="Gene3D" id="3.40.33.10">
    <property type="entry name" value="CAP"/>
    <property type="match status" value="1"/>
</dbReference>
<evidence type="ECO:0000313" key="5">
    <source>
        <dbReference type="Proteomes" id="UP000323732"/>
    </source>
</evidence>
<dbReference type="InterPro" id="IPR014258">
    <property type="entry name" value="CAP_domain_YkwD-like"/>
</dbReference>
<feature type="compositionally biased region" description="Low complexity" evidence="1">
    <location>
        <begin position="120"/>
        <end position="130"/>
    </location>
</feature>
<dbReference type="Proteomes" id="UP000323732">
    <property type="component" value="Unassembled WGS sequence"/>
</dbReference>
<dbReference type="CDD" id="cd05379">
    <property type="entry name" value="CAP_bacterial"/>
    <property type="match status" value="1"/>
</dbReference>
<dbReference type="PANTHER" id="PTHR31157">
    <property type="entry name" value="SCP DOMAIN-CONTAINING PROTEIN"/>
    <property type="match status" value="1"/>
</dbReference>
<dbReference type="InterPro" id="IPR014044">
    <property type="entry name" value="CAP_dom"/>
</dbReference>
<feature type="compositionally biased region" description="Low complexity" evidence="1">
    <location>
        <begin position="97"/>
        <end position="110"/>
    </location>
</feature>
<gene>
    <name evidence="4" type="ORF">FZD47_04425</name>
</gene>
<protein>
    <submittedName>
        <fullName evidence="4">Sporulation protein</fullName>
    </submittedName>
</protein>
<dbReference type="AlphaFoldDB" id="A0A5D4STN1"/>